<proteinExistence type="predicted"/>
<protein>
    <submittedName>
        <fullName evidence="2">Cobyrinic acid ac-diamide synthase</fullName>
    </submittedName>
</protein>
<reference evidence="2 3" key="2">
    <citation type="journal article" date="2011" name="Stand. Genomic Sci.">
        <title>Complete genome sequence of Leadbetterella byssophila type strain (4M15).</title>
        <authorList>
            <person name="Abt B."/>
            <person name="Teshima H."/>
            <person name="Lucas S."/>
            <person name="Lapidus A."/>
            <person name="Del Rio T.G."/>
            <person name="Nolan M."/>
            <person name="Tice H."/>
            <person name="Cheng J.F."/>
            <person name="Pitluck S."/>
            <person name="Liolios K."/>
            <person name="Pagani I."/>
            <person name="Ivanova N."/>
            <person name="Mavromatis K."/>
            <person name="Pati A."/>
            <person name="Tapia R."/>
            <person name="Han C."/>
            <person name="Goodwin L."/>
            <person name="Chen A."/>
            <person name="Palaniappan K."/>
            <person name="Land M."/>
            <person name="Hauser L."/>
            <person name="Chang Y.J."/>
            <person name="Jeffries C.D."/>
            <person name="Rohde M."/>
            <person name="Goker M."/>
            <person name="Tindall B.J."/>
            <person name="Detter J.C."/>
            <person name="Woyke T."/>
            <person name="Bristow J."/>
            <person name="Eisen J.A."/>
            <person name="Markowitz V."/>
            <person name="Hugenholtz P."/>
            <person name="Klenk H.P."/>
            <person name="Kyrpides N.C."/>
        </authorList>
    </citation>
    <scope>NUCLEOTIDE SEQUENCE [LARGE SCALE GENOMIC DNA]</scope>
    <source>
        <strain evidence="3">DSM 17132 / JCM 16389 / KACC 11308 / NBRC 106382 / 4M15</strain>
    </source>
</reference>
<dbReference type="KEGG" id="lby:Lbys_2108"/>
<sequence>MRNFVLRKTFVMLPKVIAISNQKGGVGKTTTAVNFSAGLSARGYKVLLIDTDHQASCTVAFGLKREFDNRSIYAALVGLSPIQDCIIPTGYRNLDLIPSTPHLVGAEIEMVNFIDREYKLTEKLEPIKPLYDFIIIDCPPSLGIVPVNSLLAADSIIIPLQCEFFGIEGLELILGTLKIIQKRLKPSLYVEGILLTLHDAYNRVSTQILELMRENFGDLVFDTYIPRDPAFIDATAVQVPVILSKSPSKGADAYDRLILEFLEKYNLGKRKFN</sequence>
<name>E4RTT0_LEAB4</name>
<dbReference type="HOGENOM" id="CLU_037612_1_4_10"/>
<dbReference type="SUPFAM" id="SSF52540">
    <property type="entry name" value="P-loop containing nucleoside triphosphate hydrolases"/>
    <property type="match status" value="1"/>
</dbReference>
<keyword evidence="3" id="KW-1185">Reference proteome</keyword>
<dbReference type="EMBL" id="CP002305">
    <property type="protein sequence ID" value="ADQ17804.1"/>
    <property type="molecule type" value="Genomic_DNA"/>
</dbReference>
<reference key="1">
    <citation type="submission" date="2010-11" db="EMBL/GenBank/DDBJ databases">
        <title>The complete genome of Leadbetterella byssophila DSM 17132.</title>
        <authorList>
            <consortium name="US DOE Joint Genome Institute (JGI-PGF)"/>
            <person name="Lucas S."/>
            <person name="Copeland A."/>
            <person name="Lapidus A."/>
            <person name="Glavina del Rio T."/>
            <person name="Dalin E."/>
            <person name="Tice H."/>
            <person name="Bruce D."/>
            <person name="Goodwin L."/>
            <person name="Pitluck S."/>
            <person name="Kyrpides N."/>
            <person name="Mavromatis K."/>
            <person name="Ivanova N."/>
            <person name="Teshima H."/>
            <person name="Brettin T."/>
            <person name="Detter J.C."/>
            <person name="Han C."/>
            <person name="Tapia R."/>
            <person name="Land M."/>
            <person name="Hauser L."/>
            <person name="Markowitz V."/>
            <person name="Cheng J.-F."/>
            <person name="Hugenholtz P."/>
            <person name="Woyke T."/>
            <person name="Wu D."/>
            <person name="Tindall B."/>
            <person name="Pomrenke H.G."/>
            <person name="Brambilla E."/>
            <person name="Klenk H.-P."/>
            <person name="Eisen J.A."/>
        </authorList>
    </citation>
    <scope>NUCLEOTIDE SEQUENCE [LARGE SCALE GENOMIC DNA]</scope>
    <source>
        <strain>DSM 17132</strain>
    </source>
</reference>
<dbReference type="FunFam" id="3.40.50.300:FF:000285">
    <property type="entry name" value="Sporulation initiation inhibitor Soj"/>
    <property type="match status" value="1"/>
</dbReference>
<dbReference type="eggNOG" id="COG1192">
    <property type="taxonomic scope" value="Bacteria"/>
</dbReference>
<dbReference type="STRING" id="649349.Lbys_2108"/>
<dbReference type="Proteomes" id="UP000007435">
    <property type="component" value="Chromosome"/>
</dbReference>
<dbReference type="Pfam" id="PF13614">
    <property type="entry name" value="AAA_31"/>
    <property type="match status" value="1"/>
</dbReference>
<dbReference type="Gene3D" id="3.40.50.300">
    <property type="entry name" value="P-loop containing nucleotide triphosphate hydrolases"/>
    <property type="match status" value="1"/>
</dbReference>
<dbReference type="InterPro" id="IPR027417">
    <property type="entry name" value="P-loop_NTPase"/>
</dbReference>
<dbReference type="InterPro" id="IPR050678">
    <property type="entry name" value="DNA_Partitioning_ATPase"/>
</dbReference>
<accession>E4RTT0</accession>
<evidence type="ECO:0000259" key="1">
    <source>
        <dbReference type="Pfam" id="PF13614"/>
    </source>
</evidence>
<dbReference type="InterPro" id="IPR025669">
    <property type="entry name" value="AAA_dom"/>
</dbReference>
<organism evidence="2 3">
    <name type="scientific">Leadbetterella byssophila (strain DSM 17132 / JCM 16389 / KACC 11308 / NBRC 106382 / 4M15)</name>
    <dbReference type="NCBI Taxonomy" id="649349"/>
    <lineage>
        <taxon>Bacteria</taxon>
        <taxon>Pseudomonadati</taxon>
        <taxon>Bacteroidota</taxon>
        <taxon>Cytophagia</taxon>
        <taxon>Cytophagales</taxon>
        <taxon>Leadbetterellaceae</taxon>
        <taxon>Leadbetterella</taxon>
    </lineage>
</organism>
<dbReference type="PANTHER" id="PTHR13696:SF52">
    <property type="entry name" value="PARA FAMILY PROTEIN CT_582"/>
    <property type="match status" value="1"/>
</dbReference>
<dbReference type="CDD" id="cd02042">
    <property type="entry name" value="ParAB_family"/>
    <property type="match status" value="1"/>
</dbReference>
<dbReference type="PANTHER" id="PTHR13696">
    <property type="entry name" value="P-LOOP CONTAINING NUCLEOSIDE TRIPHOSPHATE HYDROLASE"/>
    <property type="match status" value="1"/>
</dbReference>
<evidence type="ECO:0000313" key="2">
    <source>
        <dbReference type="EMBL" id="ADQ17804.1"/>
    </source>
</evidence>
<dbReference type="AlphaFoldDB" id="E4RTT0"/>
<gene>
    <name evidence="2" type="ordered locus">Lbys_2108</name>
</gene>
<feature type="domain" description="AAA" evidence="1">
    <location>
        <begin position="15"/>
        <end position="188"/>
    </location>
</feature>
<evidence type="ECO:0000313" key="3">
    <source>
        <dbReference type="Proteomes" id="UP000007435"/>
    </source>
</evidence>